<comment type="caution">
    <text evidence="1">The sequence shown here is derived from an EMBL/GenBank/DDBJ whole genome shotgun (WGS) entry which is preliminary data.</text>
</comment>
<reference evidence="1 2" key="1">
    <citation type="journal article" date="2021" name="Nat. Commun.">
        <title>Genetic determinants of endophytism in the Arabidopsis root mycobiome.</title>
        <authorList>
            <person name="Mesny F."/>
            <person name="Miyauchi S."/>
            <person name="Thiergart T."/>
            <person name="Pickel B."/>
            <person name="Atanasova L."/>
            <person name="Karlsson M."/>
            <person name="Huettel B."/>
            <person name="Barry K.W."/>
            <person name="Haridas S."/>
            <person name="Chen C."/>
            <person name="Bauer D."/>
            <person name="Andreopoulos W."/>
            <person name="Pangilinan J."/>
            <person name="LaButti K."/>
            <person name="Riley R."/>
            <person name="Lipzen A."/>
            <person name="Clum A."/>
            <person name="Drula E."/>
            <person name="Henrissat B."/>
            <person name="Kohler A."/>
            <person name="Grigoriev I.V."/>
            <person name="Martin F.M."/>
            <person name="Hacquard S."/>
        </authorList>
    </citation>
    <scope>NUCLEOTIDE SEQUENCE [LARGE SCALE GENOMIC DNA]</scope>
    <source>
        <strain evidence="1 2">MPI-SDFR-AT-0080</strain>
    </source>
</reference>
<proteinExistence type="predicted"/>
<accession>A0ABQ8FQP7</accession>
<sequence>MLDFGVSLGVTSGFASPAFASGSFGFVKIILDTGISRLMSMLFPSSLKTTTLWIRWPFSRGRLIFPKARYQISSLNTRKLNNSVAKLIKPPAVSVTLRCRLSGLRLCLNLMRLSNSSPSPFRRSTYWERRTSLCRVRGPLNTPTTLSIL</sequence>
<protein>
    <submittedName>
        <fullName evidence="1">Uncharacterized protein</fullName>
    </submittedName>
</protein>
<evidence type="ECO:0000313" key="1">
    <source>
        <dbReference type="EMBL" id="KAH7012410.1"/>
    </source>
</evidence>
<name>A0ABQ8FQP7_9PEZI</name>
<dbReference type="Proteomes" id="UP000774617">
    <property type="component" value="Unassembled WGS sequence"/>
</dbReference>
<evidence type="ECO:0000313" key="2">
    <source>
        <dbReference type="Proteomes" id="UP000774617"/>
    </source>
</evidence>
<dbReference type="EMBL" id="JAGTJR010000086">
    <property type="protein sequence ID" value="KAH7012410.1"/>
    <property type="molecule type" value="Genomic_DNA"/>
</dbReference>
<keyword evidence="2" id="KW-1185">Reference proteome</keyword>
<gene>
    <name evidence="1" type="ORF">B0J12DRAFT_690121</name>
</gene>
<organism evidence="1 2">
    <name type="scientific">Macrophomina phaseolina</name>
    <dbReference type="NCBI Taxonomy" id="35725"/>
    <lineage>
        <taxon>Eukaryota</taxon>
        <taxon>Fungi</taxon>
        <taxon>Dikarya</taxon>
        <taxon>Ascomycota</taxon>
        <taxon>Pezizomycotina</taxon>
        <taxon>Dothideomycetes</taxon>
        <taxon>Dothideomycetes incertae sedis</taxon>
        <taxon>Botryosphaeriales</taxon>
        <taxon>Botryosphaeriaceae</taxon>
        <taxon>Macrophomina</taxon>
    </lineage>
</organism>